<name>A0A9Q3GBL6_9BASI</name>
<protein>
    <submittedName>
        <fullName evidence="1">Uncharacterized protein</fullName>
    </submittedName>
</protein>
<organism evidence="1 2">
    <name type="scientific">Austropuccinia psidii MF-1</name>
    <dbReference type="NCBI Taxonomy" id="1389203"/>
    <lineage>
        <taxon>Eukaryota</taxon>
        <taxon>Fungi</taxon>
        <taxon>Dikarya</taxon>
        <taxon>Basidiomycota</taxon>
        <taxon>Pucciniomycotina</taxon>
        <taxon>Pucciniomycetes</taxon>
        <taxon>Pucciniales</taxon>
        <taxon>Sphaerophragmiaceae</taxon>
        <taxon>Austropuccinia</taxon>
    </lineage>
</organism>
<gene>
    <name evidence="1" type="ORF">O181_001318</name>
</gene>
<keyword evidence="2" id="KW-1185">Reference proteome</keyword>
<accession>A0A9Q3GBL6</accession>
<dbReference type="EMBL" id="AVOT02000189">
    <property type="protein sequence ID" value="MBW0461603.1"/>
    <property type="molecule type" value="Genomic_DNA"/>
</dbReference>
<evidence type="ECO:0000313" key="2">
    <source>
        <dbReference type="Proteomes" id="UP000765509"/>
    </source>
</evidence>
<sequence length="110" mass="12334">MLMCMQKNDFCTNCLSSLHFTMLNCMHELASSPAAFQICSQPCLGVCKYWLLQYCHLIISTTSNAWAPTPPSHVLNLPSSGSCNDWLIIFPSYQPSTHQSQFPMTDSLPE</sequence>
<comment type="caution">
    <text evidence="1">The sequence shown here is derived from an EMBL/GenBank/DDBJ whole genome shotgun (WGS) entry which is preliminary data.</text>
</comment>
<dbReference type="AlphaFoldDB" id="A0A9Q3GBL6"/>
<reference evidence="1" key="1">
    <citation type="submission" date="2021-03" db="EMBL/GenBank/DDBJ databases">
        <title>Draft genome sequence of rust myrtle Austropuccinia psidii MF-1, a brazilian biotype.</title>
        <authorList>
            <person name="Quecine M.C."/>
            <person name="Pachon D.M.R."/>
            <person name="Bonatelli M.L."/>
            <person name="Correr F.H."/>
            <person name="Franceschini L.M."/>
            <person name="Leite T.F."/>
            <person name="Margarido G.R.A."/>
            <person name="Almeida C.A."/>
            <person name="Ferrarezi J.A."/>
            <person name="Labate C.A."/>
        </authorList>
    </citation>
    <scope>NUCLEOTIDE SEQUENCE</scope>
    <source>
        <strain evidence="1">MF-1</strain>
    </source>
</reference>
<proteinExistence type="predicted"/>
<dbReference type="Proteomes" id="UP000765509">
    <property type="component" value="Unassembled WGS sequence"/>
</dbReference>
<evidence type="ECO:0000313" key="1">
    <source>
        <dbReference type="EMBL" id="MBW0461603.1"/>
    </source>
</evidence>